<dbReference type="GO" id="GO:0008939">
    <property type="term" value="F:nicotinate-nucleotide-dimethylbenzimidazole phosphoribosyltransferase activity"/>
    <property type="evidence" value="ECO:0007669"/>
    <property type="project" value="UniProtKB-EC"/>
</dbReference>
<keyword evidence="6 10" id="KW-0328">Glycosyltransferase</keyword>
<dbReference type="EMBL" id="BBIO01000007">
    <property type="protein sequence ID" value="GAK45204.1"/>
    <property type="molecule type" value="Genomic_DNA"/>
</dbReference>
<name>A0A081BAY6_9HYPH</name>
<keyword evidence="7 10" id="KW-0808">Transferase</keyword>
<evidence type="ECO:0000256" key="9">
    <source>
        <dbReference type="ARBA" id="ARBA00047340"/>
    </source>
</evidence>
<dbReference type="UniPathway" id="UPA00061">
    <property type="reaction ID" value="UER00516"/>
</dbReference>
<comment type="similarity">
    <text evidence="2">Belongs to the CobT family.</text>
</comment>
<evidence type="ECO:0000256" key="8">
    <source>
        <dbReference type="ARBA" id="ARBA00030686"/>
    </source>
</evidence>
<dbReference type="PANTHER" id="PTHR43463:SF1">
    <property type="entry name" value="NICOTINATE-NUCLEOTIDE--DIMETHYLBENZIMIDAZOLE PHOSPHORIBOSYLTRANSFERASE"/>
    <property type="match status" value="1"/>
</dbReference>
<dbReference type="InterPro" id="IPR036087">
    <property type="entry name" value="Nict_dMeBzImd_PRibTrfase_sf"/>
</dbReference>
<dbReference type="eggNOG" id="COG2038">
    <property type="taxonomic scope" value="Bacteria"/>
</dbReference>
<comment type="catalytic activity">
    <reaction evidence="9">
        <text>5,6-dimethylbenzimidazole + nicotinate beta-D-ribonucleotide = alpha-ribazole 5'-phosphate + nicotinate + H(+)</text>
        <dbReference type="Rhea" id="RHEA:11196"/>
        <dbReference type="ChEBI" id="CHEBI:15378"/>
        <dbReference type="ChEBI" id="CHEBI:15890"/>
        <dbReference type="ChEBI" id="CHEBI:32544"/>
        <dbReference type="ChEBI" id="CHEBI:57502"/>
        <dbReference type="ChEBI" id="CHEBI:57918"/>
        <dbReference type="EC" id="2.4.2.21"/>
    </reaction>
</comment>
<evidence type="ECO:0000256" key="6">
    <source>
        <dbReference type="ARBA" id="ARBA00022676"/>
    </source>
</evidence>
<dbReference type="CDD" id="cd02439">
    <property type="entry name" value="DMB-PRT_CobT"/>
    <property type="match status" value="1"/>
</dbReference>
<dbReference type="Proteomes" id="UP000028702">
    <property type="component" value="Unassembled WGS sequence"/>
</dbReference>
<sequence length="338" mass="35053">MEIGTEFLMRAASGLPFDDIRNLLSGLPGPDKERWVKTRDEAAARAWPVAAFGRLAPMAEWLAAWQAEGPMVLRPLLAVFASTHGAAARGLAPAGEPDTQKQVELMAAGGAPVNQIALDIGMGLKVFDLALDMPTPDIGEEDALDEPACAATMAFGMEAIAGGADLLCLGAAGSGNRAVAAALAAALFGGRAEDWLEGLMPDIADPAKALVEVALARTQGDKDPLELLRKLGGREMAAIAGAILAARYQRIPVLLDGFVSTAAAAVLFKANPRALDHCMAAHSAGPAHDRLLKELGLKPVLNYAIEAEHGLGAALAASQLKQAVAIIQQTAPREDGNN</sequence>
<evidence type="ECO:0000256" key="5">
    <source>
        <dbReference type="ARBA" id="ARBA00022573"/>
    </source>
</evidence>
<dbReference type="Gene3D" id="3.40.50.10210">
    <property type="match status" value="1"/>
</dbReference>
<evidence type="ECO:0000256" key="1">
    <source>
        <dbReference type="ARBA" id="ARBA00005049"/>
    </source>
</evidence>
<dbReference type="InterPro" id="IPR023195">
    <property type="entry name" value="Nict_dMeBzImd_PRibTrfase_N"/>
</dbReference>
<dbReference type="SUPFAM" id="SSF52733">
    <property type="entry name" value="Nicotinate mononucleotide:5,6-dimethylbenzimidazole phosphoribosyltransferase (CobT)"/>
    <property type="match status" value="1"/>
</dbReference>
<accession>A0A081BAY6</accession>
<reference evidence="10 11" key="1">
    <citation type="submission" date="2014-07" db="EMBL/GenBank/DDBJ databases">
        <title>Tepidicaulis marinum gen. nov., sp. nov., a novel marine bacterium denitrifying nitrate to nitrous oxide strictly under microaerobic conditions.</title>
        <authorList>
            <person name="Takeuchi M."/>
            <person name="Yamagishi T."/>
            <person name="Kamagata Y."/>
            <person name="Oshima K."/>
            <person name="Hattori M."/>
            <person name="Katayama T."/>
            <person name="Hanada S."/>
            <person name="Tamaki H."/>
            <person name="Marumo K."/>
            <person name="Maeda H."/>
            <person name="Nedachi M."/>
            <person name="Iwasaki W."/>
            <person name="Suwa Y."/>
            <person name="Sakata S."/>
        </authorList>
    </citation>
    <scope>NUCLEOTIDE SEQUENCE [LARGE SCALE GENOMIC DNA]</scope>
    <source>
        <strain evidence="10 11">MA2</strain>
    </source>
</reference>
<protein>
    <recommendedName>
        <fullName evidence="4">Nicotinate-nucleotide--dimethylbenzimidazole phosphoribosyltransferase</fullName>
        <ecNumber evidence="3">2.4.2.21</ecNumber>
    </recommendedName>
    <alternativeName>
        <fullName evidence="8">N(1)-alpha-phosphoribosyltransferase</fullName>
    </alternativeName>
</protein>
<gene>
    <name evidence="10" type="ORF">M2A_1703</name>
</gene>
<dbReference type="Gene3D" id="1.10.1610.10">
    <property type="match status" value="1"/>
</dbReference>
<dbReference type="InterPro" id="IPR003200">
    <property type="entry name" value="Nict_dMeBzImd_PRibTrfase"/>
</dbReference>
<proteinExistence type="inferred from homology"/>
<dbReference type="EC" id="2.4.2.21" evidence="3"/>
<organism evidence="10 11">
    <name type="scientific">Tepidicaulis marinus</name>
    <dbReference type="NCBI Taxonomy" id="1333998"/>
    <lineage>
        <taxon>Bacteria</taxon>
        <taxon>Pseudomonadati</taxon>
        <taxon>Pseudomonadota</taxon>
        <taxon>Alphaproteobacteria</taxon>
        <taxon>Hyphomicrobiales</taxon>
        <taxon>Parvibaculaceae</taxon>
        <taxon>Tepidicaulis</taxon>
    </lineage>
</organism>
<evidence type="ECO:0000256" key="3">
    <source>
        <dbReference type="ARBA" id="ARBA00011991"/>
    </source>
</evidence>
<evidence type="ECO:0000256" key="2">
    <source>
        <dbReference type="ARBA" id="ARBA00007110"/>
    </source>
</evidence>
<keyword evidence="11" id="KW-1185">Reference proteome</keyword>
<dbReference type="PANTHER" id="PTHR43463">
    <property type="entry name" value="NICOTINATE-NUCLEOTIDE--DIMETHYLBENZIMIDAZOLE PHOSPHORIBOSYLTRANSFERASE"/>
    <property type="match status" value="1"/>
</dbReference>
<comment type="pathway">
    <text evidence="1">Nucleoside biosynthesis; alpha-ribazole biosynthesis; alpha-ribazole from 5,6-dimethylbenzimidazole: step 1/2.</text>
</comment>
<evidence type="ECO:0000313" key="11">
    <source>
        <dbReference type="Proteomes" id="UP000028702"/>
    </source>
</evidence>
<dbReference type="Pfam" id="PF02277">
    <property type="entry name" value="DBI_PRT"/>
    <property type="match status" value="1"/>
</dbReference>
<evidence type="ECO:0000256" key="4">
    <source>
        <dbReference type="ARBA" id="ARBA00015486"/>
    </source>
</evidence>
<keyword evidence="5" id="KW-0169">Cobalamin biosynthesis</keyword>
<dbReference type="AlphaFoldDB" id="A0A081BAY6"/>
<dbReference type="STRING" id="1333998.M2A_1703"/>
<evidence type="ECO:0000256" key="7">
    <source>
        <dbReference type="ARBA" id="ARBA00022679"/>
    </source>
</evidence>
<comment type="caution">
    <text evidence="10">The sequence shown here is derived from an EMBL/GenBank/DDBJ whole genome shotgun (WGS) entry which is preliminary data.</text>
</comment>
<dbReference type="GO" id="GO:0009236">
    <property type="term" value="P:cobalamin biosynthetic process"/>
    <property type="evidence" value="ECO:0007669"/>
    <property type="project" value="UniProtKB-KW"/>
</dbReference>
<evidence type="ECO:0000313" key="10">
    <source>
        <dbReference type="EMBL" id="GAK45204.1"/>
    </source>
</evidence>